<accession>A0AAD8U731</accession>
<feature type="compositionally biased region" description="Polar residues" evidence="1">
    <location>
        <begin position="112"/>
        <end position="123"/>
    </location>
</feature>
<name>A0AAD8U731_GLOAC</name>
<evidence type="ECO:0000313" key="3">
    <source>
        <dbReference type="Proteomes" id="UP001244207"/>
    </source>
</evidence>
<evidence type="ECO:0000313" key="2">
    <source>
        <dbReference type="EMBL" id="KAK1709736.1"/>
    </source>
</evidence>
<dbReference type="RefSeq" id="XP_060358647.1">
    <property type="nucleotide sequence ID" value="XM_060510944.1"/>
</dbReference>
<dbReference type="EMBL" id="JAHMHS010000178">
    <property type="protein sequence ID" value="KAK1709736.1"/>
    <property type="molecule type" value="Genomic_DNA"/>
</dbReference>
<evidence type="ECO:0000256" key="1">
    <source>
        <dbReference type="SAM" id="MobiDB-lite"/>
    </source>
</evidence>
<proteinExistence type="predicted"/>
<dbReference type="AlphaFoldDB" id="A0AAD8U731"/>
<dbReference type="GeneID" id="85394843"/>
<reference evidence="2" key="1">
    <citation type="submission" date="2021-12" db="EMBL/GenBank/DDBJ databases">
        <title>Comparative genomics, transcriptomics and evolutionary studies reveal genomic signatures of adaptation to plant cell wall in hemibiotrophic fungi.</title>
        <authorList>
            <consortium name="DOE Joint Genome Institute"/>
            <person name="Baroncelli R."/>
            <person name="Diaz J.F."/>
            <person name="Benocci T."/>
            <person name="Peng M."/>
            <person name="Battaglia E."/>
            <person name="Haridas S."/>
            <person name="Andreopoulos W."/>
            <person name="Labutti K."/>
            <person name="Pangilinan J."/>
            <person name="Floch G.L."/>
            <person name="Makela M.R."/>
            <person name="Henrissat B."/>
            <person name="Grigoriev I.V."/>
            <person name="Crouch J.A."/>
            <person name="De Vries R.P."/>
            <person name="Sukno S.A."/>
            <person name="Thon M.R."/>
        </authorList>
    </citation>
    <scope>NUCLEOTIDE SEQUENCE</scope>
    <source>
        <strain evidence="2">CBS 112980</strain>
    </source>
</reference>
<keyword evidence="3" id="KW-1185">Reference proteome</keyword>
<feature type="region of interest" description="Disordered" evidence="1">
    <location>
        <begin position="102"/>
        <end position="125"/>
    </location>
</feature>
<protein>
    <submittedName>
        <fullName evidence="2">Uncharacterized protein</fullName>
    </submittedName>
</protein>
<gene>
    <name evidence="2" type="ORF">BDZ83DRAFT_657204</name>
</gene>
<comment type="caution">
    <text evidence="2">The sequence shown here is derived from an EMBL/GenBank/DDBJ whole genome shotgun (WGS) entry which is preliminary data.</text>
</comment>
<organism evidence="2 3">
    <name type="scientific">Glomerella acutata</name>
    <name type="common">Colletotrichum acutatum</name>
    <dbReference type="NCBI Taxonomy" id="27357"/>
    <lineage>
        <taxon>Eukaryota</taxon>
        <taxon>Fungi</taxon>
        <taxon>Dikarya</taxon>
        <taxon>Ascomycota</taxon>
        <taxon>Pezizomycotina</taxon>
        <taxon>Sordariomycetes</taxon>
        <taxon>Hypocreomycetidae</taxon>
        <taxon>Glomerellales</taxon>
        <taxon>Glomerellaceae</taxon>
        <taxon>Colletotrichum</taxon>
        <taxon>Colletotrichum acutatum species complex</taxon>
    </lineage>
</organism>
<dbReference type="Proteomes" id="UP001244207">
    <property type="component" value="Unassembled WGS sequence"/>
</dbReference>
<sequence length="199" mass="21781">MCIGDGSFVSGNKGSDLTRYQRGVIQESLEHIGWRQAMKYVPGLVAVNLVVHGNVQFPAARADMPQAALLLVLEEQHHESVTFGSEKSMIPHEIARRRVPQGWQKKSEALRRTSTTPSGSCSGDSEMPDRVQLLTLYSKSDLVRAAGFIELLSGLFGSGLVEGTNTFDPTIAPAVAGVIASHQNMVRIDFEEPPAFRYR</sequence>